<evidence type="ECO:0000256" key="5">
    <source>
        <dbReference type="SAM" id="SignalP"/>
    </source>
</evidence>
<keyword evidence="1 3" id="KW-0378">Hydrolase</keyword>
<dbReference type="Gene3D" id="3.20.20.80">
    <property type="entry name" value="Glycosidases"/>
    <property type="match status" value="1"/>
</dbReference>
<dbReference type="GO" id="GO:0005975">
    <property type="term" value="P:carbohydrate metabolic process"/>
    <property type="evidence" value="ECO:0007669"/>
    <property type="project" value="UniProtKB-ARBA"/>
</dbReference>
<evidence type="ECO:0000313" key="7">
    <source>
        <dbReference type="EMBL" id="TWP37890.1"/>
    </source>
</evidence>
<dbReference type="GO" id="GO:1901135">
    <property type="term" value="P:carbohydrate derivative metabolic process"/>
    <property type="evidence" value="ECO:0007669"/>
    <property type="project" value="UniProtKB-ARBA"/>
</dbReference>
<accession>A0A563E5S6</accession>
<dbReference type="OrthoDB" id="2479530at2"/>
<dbReference type="InterPro" id="IPR015882">
    <property type="entry name" value="HEX_bac_N"/>
</dbReference>
<dbReference type="SUPFAM" id="SSF55545">
    <property type="entry name" value="beta-N-acetylhexosaminidase-like domain"/>
    <property type="match status" value="1"/>
</dbReference>
<dbReference type="Pfam" id="PF07555">
    <property type="entry name" value="NAGidase"/>
    <property type="match status" value="1"/>
</dbReference>
<dbReference type="PROSITE" id="PS52009">
    <property type="entry name" value="GH84"/>
    <property type="match status" value="1"/>
</dbReference>
<dbReference type="InterPro" id="IPR011496">
    <property type="entry name" value="O-GlcNAcase_cat"/>
</dbReference>
<organism evidence="7 8">
    <name type="scientific">Leekyejoonella antrihumi</name>
    <dbReference type="NCBI Taxonomy" id="1660198"/>
    <lineage>
        <taxon>Bacteria</taxon>
        <taxon>Bacillati</taxon>
        <taxon>Actinomycetota</taxon>
        <taxon>Actinomycetes</taxon>
        <taxon>Micrococcales</taxon>
        <taxon>Dermacoccaceae</taxon>
        <taxon>Leekyejoonella</taxon>
    </lineage>
</organism>
<feature type="domain" description="GH84" evidence="6">
    <location>
        <begin position="200"/>
        <end position="480"/>
    </location>
</feature>
<reference evidence="7 8" key="1">
    <citation type="submission" date="2019-05" db="EMBL/GenBank/DDBJ databases">
        <authorList>
            <person name="Lee S.D."/>
        </authorList>
    </citation>
    <scope>NUCLEOTIDE SEQUENCE [LARGE SCALE GENOMIC DNA]</scope>
    <source>
        <strain evidence="7 8">C5-26</strain>
    </source>
</reference>
<evidence type="ECO:0000256" key="3">
    <source>
        <dbReference type="PROSITE-ProRule" id="PRU01353"/>
    </source>
</evidence>
<comment type="similarity">
    <text evidence="3">Belongs to the glycosyl hydrolase 84 family.</text>
</comment>
<feature type="chain" id="PRO_5022090229" evidence="5">
    <location>
        <begin position="24"/>
        <end position="617"/>
    </location>
</feature>
<dbReference type="InterPro" id="IPR029018">
    <property type="entry name" value="Hex-like_dom2"/>
</dbReference>
<dbReference type="RefSeq" id="WP_146315456.1">
    <property type="nucleotide sequence ID" value="NZ_VCQV01000004.1"/>
</dbReference>
<protein>
    <submittedName>
        <fullName evidence="7">Beta-N-acetylhexosaminidase</fullName>
    </submittedName>
</protein>
<dbReference type="EMBL" id="VCQV01000004">
    <property type="protein sequence ID" value="TWP37890.1"/>
    <property type="molecule type" value="Genomic_DNA"/>
</dbReference>
<dbReference type="InterPro" id="IPR051822">
    <property type="entry name" value="Glycosyl_Hydrolase_84"/>
</dbReference>
<evidence type="ECO:0000256" key="2">
    <source>
        <dbReference type="ARBA" id="ARBA00023295"/>
    </source>
</evidence>
<dbReference type="GO" id="GO:0015929">
    <property type="term" value="F:hexosaminidase activity"/>
    <property type="evidence" value="ECO:0007669"/>
    <property type="project" value="UniProtKB-ARBA"/>
</dbReference>
<proteinExistence type="inferred from homology"/>
<dbReference type="Gene3D" id="3.30.379.10">
    <property type="entry name" value="Chitobiase/beta-hexosaminidase domain 2-like"/>
    <property type="match status" value="1"/>
</dbReference>
<keyword evidence="2 3" id="KW-0326">Glycosidase</keyword>
<keyword evidence="5" id="KW-0732">Signal</keyword>
<gene>
    <name evidence="7" type="ORF">FGL98_04035</name>
</gene>
<comment type="caution">
    <text evidence="7">The sequence shown here is derived from an EMBL/GenBank/DDBJ whole genome shotgun (WGS) entry which is preliminary data.</text>
</comment>
<dbReference type="Gene3D" id="1.20.58.460">
    <property type="entry name" value="Hyaluronidase post-catalytic domain-like"/>
    <property type="match status" value="1"/>
</dbReference>
<dbReference type="SUPFAM" id="SSF51445">
    <property type="entry name" value="(Trans)glycosidases"/>
    <property type="match status" value="1"/>
</dbReference>
<feature type="signal peptide" evidence="5">
    <location>
        <begin position="1"/>
        <end position="23"/>
    </location>
</feature>
<evidence type="ECO:0000259" key="6">
    <source>
        <dbReference type="PROSITE" id="PS52009"/>
    </source>
</evidence>
<dbReference type="PANTHER" id="PTHR13170:SF16">
    <property type="entry name" value="PROTEIN O-GLCNACASE"/>
    <property type="match status" value="1"/>
</dbReference>
<name>A0A563E5S6_9MICO</name>
<dbReference type="Pfam" id="PF02838">
    <property type="entry name" value="Glyco_hydro_20b"/>
    <property type="match status" value="1"/>
</dbReference>
<evidence type="ECO:0000256" key="4">
    <source>
        <dbReference type="SAM" id="MobiDB-lite"/>
    </source>
</evidence>
<keyword evidence="8" id="KW-1185">Reference proteome</keyword>
<dbReference type="AlphaFoldDB" id="A0A563E5S6"/>
<dbReference type="Proteomes" id="UP000320244">
    <property type="component" value="Unassembled WGS sequence"/>
</dbReference>
<feature type="active site" description="Proton donor" evidence="3">
    <location>
        <position position="315"/>
    </location>
</feature>
<evidence type="ECO:0000313" key="8">
    <source>
        <dbReference type="Proteomes" id="UP000320244"/>
    </source>
</evidence>
<dbReference type="InterPro" id="IPR017853">
    <property type="entry name" value="GH"/>
</dbReference>
<reference evidence="7 8" key="2">
    <citation type="submission" date="2019-08" db="EMBL/GenBank/DDBJ databases">
        <title>Jejuicoccus antrihumi gen. nov., sp. nov., a new member of the family Dermacoccaceae isolated from a cave.</title>
        <authorList>
            <person name="Schumann P."/>
            <person name="Kim I.S."/>
        </authorList>
    </citation>
    <scope>NUCLEOTIDE SEQUENCE [LARGE SCALE GENOMIC DNA]</scope>
    <source>
        <strain evidence="7 8">C5-26</strain>
    </source>
</reference>
<sequence length="617" mass="65211">MRRSLITALTAAALAAGIGTVVAISSTNAGSPSAGGAEPSGVASDALPSVYPVPHSMSTRGQAVRLGGRVALVTGTGSDADSVAALKTMLGQDGVRHVDQVTGIDQLRARETAIYVGGPEVVPAAAAALNDLNAGDATALPAEGYVLATGEVAGHPSVVLDGHDGTGTFYPVRTLRLLVERHGDSAEVPGVLVRDWPSMSVRGTIEGFYGAPWSDAQRAAQLQFYGRHKMNTYIYSPKDDPYLRAQWREPHPVGQLAAIKTLVDTAGAIHVAFTYALSPGLSICYSSASDERALVAKLPSLWDVGVRSFSIPFDDISYTDWNCAADQAKFGTGGGAAGAAQSYVLNEVQKDFIDTHPGAQPLQMVPTEYSDVTATPYKAAIKADLSSKVIVGWTGVGVIAPTISTAQAAAAKAVYGHDILLWDNYPVNDYVTNRPLLGPYVGHSSDLGTQLYGITANPMIQPVASRVALFTVADYAWNSGDYNPRRSYRASLTQLAGPSGSARMALAAFADLEHYSEIDPVQAPVLAGKLKQFWSEWESGTGSAARTLDRCLTVIQDIPATLQADMNDPEFVSEAQPWLDAAGHWVAPPGTRCRCSSPSVPATVPPRPATVRRRRRR</sequence>
<evidence type="ECO:0000256" key="1">
    <source>
        <dbReference type="ARBA" id="ARBA00022801"/>
    </source>
</evidence>
<feature type="region of interest" description="Disordered" evidence="4">
    <location>
        <begin position="595"/>
        <end position="617"/>
    </location>
</feature>
<dbReference type="PANTHER" id="PTHR13170">
    <property type="entry name" value="O-GLCNACASE"/>
    <property type="match status" value="1"/>
</dbReference>